<proteinExistence type="predicted"/>
<feature type="signal peptide" evidence="1">
    <location>
        <begin position="1"/>
        <end position="31"/>
    </location>
</feature>
<evidence type="ECO:0000256" key="1">
    <source>
        <dbReference type="SAM" id="SignalP"/>
    </source>
</evidence>
<dbReference type="RefSeq" id="WP_387889093.1">
    <property type="nucleotide sequence ID" value="NZ_JBIAWJ010000012.1"/>
</dbReference>
<dbReference type="Proteomes" id="UP001602058">
    <property type="component" value="Unassembled WGS sequence"/>
</dbReference>
<gene>
    <name evidence="2" type="ORF">ACFY1D_23460</name>
</gene>
<organism evidence="2 3">
    <name type="scientific">Streptomyces bluensis</name>
    <dbReference type="NCBI Taxonomy" id="33897"/>
    <lineage>
        <taxon>Bacteria</taxon>
        <taxon>Bacillati</taxon>
        <taxon>Actinomycetota</taxon>
        <taxon>Actinomycetes</taxon>
        <taxon>Kitasatosporales</taxon>
        <taxon>Streptomycetaceae</taxon>
        <taxon>Streptomyces</taxon>
    </lineage>
</organism>
<dbReference type="EMBL" id="JBIAWJ010000012">
    <property type="protein sequence ID" value="MFF4524351.1"/>
    <property type="molecule type" value="Genomic_DNA"/>
</dbReference>
<accession>A0ABW6ULR4</accession>
<keyword evidence="1" id="KW-0732">Signal</keyword>
<sequence>MNKAMTRFARGTLAAVAASGLVLGLAGSAHASSNATAYVYGPNGARLGAAYFQADPYDIPDPSRPDYPGDAIRACDQVPGDGYGVQAQLDIGRDNTIDRRANGTGAQCSDWATGDFGEETPVRVRACQILNGTVRECGSWSNGVS</sequence>
<protein>
    <recommendedName>
        <fullName evidence="4">Secreted protein</fullName>
    </recommendedName>
</protein>
<keyword evidence="3" id="KW-1185">Reference proteome</keyword>
<evidence type="ECO:0000313" key="2">
    <source>
        <dbReference type="EMBL" id="MFF4524351.1"/>
    </source>
</evidence>
<reference evidence="2 3" key="1">
    <citation type="submission" date="2024-10" db="EMBL/GenBank/DDBJ databases">
        <title>The Natural Products Discovery Center: Release of the First 8490 Sequenced Strains for Exploring Actinobacteria Biosynthetic Diversity.</title>
        <authorList>
            <person name="Kalkreuter E."/>
            <person name="Kautsar S.A."/>
            <person name="Yang D."/>
            <person name="Bader C.D."/>
            <person name="Teijaro C.N."/>
            <person name="Fluegel L."/>
            <person name="Davis C.M."/>
            <person name="Simpson J.R."/>
            <person name="Lauterbach L."/>
            <person name="Steele A.D."/>
            <person name="Gui C."/>
            <person name="Meng S."/>
            <person name="Li G."/>
            <person name="Viehrig K."/>
            <person name="Ye F."/>
            <person name="Su P."/>
            <person name="Kiefer A.F."/>
            <person name="Nichols A."/>
            <person name="Cepeda A.J."/>
            <person name="Yan W."/>
            <person name="Fan B."/>
            <person name="Jiang Y."/>
            <person name="Adhikari A."/>
            <person name="Zheng C.-J."/>
            <person name="Schuster L."/>
            <person name="Cowan T.M."/>
            <person name="Smanski M.J."/>
            <person name="Chevrette M.G."/>
            <person name="De Carvalho L.P.S."/>
            <person name="Shen B."/>
        </authorList>
    </citation>
    <scope>NUCLEOTIDE SEQUENCE [LARGE SCALE GENOMIC DNA]</scope>
    <source>
        <strain evidence="2 3">NPDC001390</strain>
    </source>
</reference>
<feature type="chain" id="PRO_5046559409" description="Secreted protein" evidence="1">
    <location>
        <begin position="32"/>
        <end position="145"/>
    </location>
</feature>
<evidence type="ECO:0008006" key="4">
    <source>
        <dbReference type="Google" id="ProtNLM"/>
    </source>
</evidence>
<name>A0ABW6ULR4_9ACTN</name>
<comment type="caution">
    <text evidence="2">The sequence shown here is derived from an EMBL/GenBank/DDBJ whole genome shotgun (WGS) entry which is preliminary data.</text>
</comment>
<evidence type="ECO:0000313" key="3">
    <source>
        <dbReference type="Proteomes" id="UP001602058"/>
    </source>
</evidence>